<dbReference type="EMBL" id="CP002903">
    <property type="protein sequence ID" value="AEJ61336.1"/>
    <property type="molecule type" value="Genomic_DNA"/>
</dbReference>
<dbReference type="GO" id="GO:0008734">
    <property type="term" value="F:L-aspartate oxidase activity"/>
    <property type="evidence" value="ECO:0007669"/>
    <property type="project" value="UniProtKB-UniRule"/>
</dbReference>
<dbReference type="KEGG" id="stq:Spith_1064"/>
<name>G0GDI9_WINT7</name>
<evidence type="ECO:0000256" key="2">
    <source>
        <dbReference type="ARBA" id="ARBA00004950"/>
    </source>
</evidence>
<dbReference type="InterPro" id="IPR037099">
    <property type="entry name" value="Fum_R/Succ_DH_flav-like_C_sf"/>
</dbReference>
<dbReference type="InterPro" id="IPR036188">
    <property type="entry name" value="FAD/NAD-bd_sf"/>
</dbReference>
<dbReference type="GO" id="GO:0009435">
    <property type="term" value="P:NAD+ biosynthetic process"/>
    <property type="evidence" value="ECO:0007669"/>
    <property type="project" value="UniProtKB-UniPathway"/>
</dbReference>
<dbReference type="OrthoDB" id="9806724at2"/>
<protein>
    <recommendedName>
        <fullName evidence="4 10">L-aspartate oxidase</fullName>
        <ecNumber evidence="4 10">1.4.3.16</ecNumber>
    </recommendedName>
</protein>
<accession>G0GDI9</accession>
<dbReference type="Gene3D" id="3.90.700.10">
    <property type="entry name" value="Succinate dehydrogenase/fumarate reductase flavoprotein, catalytic domain"/>
    <property type="match status" value="1"/>
</dbReference>
<dbReference type="EC" id="1.4.3.16" evidence="4 10"/>
<keyword evidence="8 11" id="KW-0560">Oxidoreductase</keyword>
<dbReference type="FunFam" id="3.90.700.10:FF:000002">
    <property type="entry name" value="L-aspartate oxidase"/>
    <property type="match status" value="1"/>
</dbReference>
<comment type="function">
    <text evidence="11">Catalyzes the oxidation of L-aspartate to iminoaspartate.</text>
</comment>
<evidence type="ECO:0000256" key="7">
    <source>
        <dbReference type="ARBA" id="ARBA00022827"/>
    </source>
</evidence>
<dbReference type="PANTHER" id="PTHR42716:SF2">
    <property type="entry name" value="L-ASPARTATE OXIDASE, CHLOROPLASTIC"/>
    <property type="match status" value="1"/>
</dbReference>
<dbReference type="RefSeq" id="WP_014624689.1">
    <property type="nucleotide sequence ID" value="NC_017583.1"/>
</dbReference>
<dbReference type="UniPathway" id="UPA00253">
    <property type="reaction ID" value="UER00326"/>
</dbReference>
<dbReference type="Gene3D" id="3.50.50.60">
    <property type="entry name" value="FAD/NAD(P)-binding domain"/>
    <property type="match status" value="1"/>
</dbReference>
<evidence type="ECO:0000256" key="10">
    <source>
        <dbReference type="NCBIfam" id="TIGR00551"/>
    </source>
</evidence>
<comment type="cofactor">
    <cofactor evidence="1 11">
        <name>FAD</name>
        <dbReference type="ChEBI" id="CHEBI:57692"/>
    </cofactor>
</comment>
<evidence type="ECO:0000256" key="11">
    <source>
        <dbReference type="RuleBase" id="RU362049"/>
    </source>
</evidence>
<keyword evidence="7 11" id="KW-0274">FAD</keyword>
<dbReference type="NCBIfam" id="TIGR00551">
    <property type="entry name" value="nadB"/>
    <property type="match status" value="1"/>
</dbReference>
<evidence type="ECO:0000313" key="15">
    <source>
        <dbReference type="Proteomes" id="UP000007254"/>
    </source>
</evidence>
<dbReference type="Pfam" id="PF02910">
    <property type="entry name" value="Succ_DH_flav_C"/>
    <property type="match status" value="1"/>
</dbReference>
<gene>
    <name evidence="14" type="ordered locus">Spith_1064</name>
</gene>
<reference evidence="14 15" key="1">
    <citation type="submission" date="2011-06" db="EMBL/GenBank/DDBJ databases">
        <title>The complete genome of Spirochaeta thermophila DSM 6578.</title>
        <authorList>
            <consortium name="US DOE Joint Genome Institute (JGI-PGF)"/>
            <person name="Lucas S."/>
            <person name="Lapidus A."/>
            <person name="Bruce D."/>
            <person name="Goodwin L."/>
            <person name="Pitluck S."/>
            <person name="Peters L."/>
            <person name="Kyrpides N."/>
            <person name="Mavromatis K."/>
            <person name="Ivanova N."/>
            <person name="Mikailova N."/>
            <person name="Pagani I."/>
            <person name="Chertkov O."/>
            <person name="Detter J.C."/>
            <person name="Tapia R."/>
            <person name="Han C."/>
            <person name="Land M."/>
            <person name="Hauser L."/>
            <person name="Markowitz V."/>
            <person name="Cheng J.-F."/>
            <person name="Hugenholtz P."/>
            <person name="Woyke T."/>
            <person name="Wu D."/>
            <person name="Spring S."/>
            <person name="Merkhoffer B."/>
            <person name="Schneider S."/>
            <person name="Klenk H.-P."/>
            <person name="Eisen J.A."/>
        </authorList>
    </citation>
    <scope>NUCLEOTIDE SEQUENCE [LARGE SCALE GENOMIC DNA]</scope>
    <source>
        <strain evidence="15">ATCC 700085 / DSM 6578 / Z-1203</strain>
    </source>
</reference>
<evidence type="ECO:0000256" key="6">
    <source>
        <dbReference type="ARBA" id="ARBA00022642"/>
    </source>
</evidence>
<dbReference type="InterPro" id="IPR015939">
    <property type="entry name" value="Fum_Rdtase/Succ_DH_flav-like_C"/>
</dbReference>
<dbReference type="HOGENOM" id="CLU_014312_3_0_12"/>
<dbReference type="SUPFAM" id="SSF46977">
    <property type="entry name" value="Succinate dehydrogenase/fumarate reductase flavoprotein C-terminal domain"/>
    <property type="match status" value="1"/>
</dbReference>
<evidence type="ECO:0000256" key="5">
    <source>
        <dbReference type="ARBA" id="ARBA00022630"/>
    </source>
</evidence>
<proteinExistence type="inferred from homology"/>
<evidence type="ECO:0000313" key="14">
    <source>
        <dbReference type="EMBL" id="AEJ61336.1"/>
    </source>
</evidence>
<dbReference type="Proteomes" id="UP000007254">
    <property type="component" value="Chromosome"/>
</dbReference>
<dbReference type="PRINTS" id="PR00411">
    <property type="entry name" value="PNDRDTASEI"/>
</dbReference>
<dbReference type="Pfam" id="PF00890">
    <property type="entry name" value="FAD_binding_2"/>
    <property type="match status" value="1"/>
</dbReference>
<dbReference type="PANTHER" id="PTHR42716">
    <property type="entry name" value="L-ASPARTATE OXIDASE"/>
    <property type="match status" value="1"/>
</dbReference>
<keyword evidence="5 11" id="KW-0285">Flavoprotein</keyword>
<dbReference type="STRING" id="869211.Spith_1064"/>
<organism evidence="14 15">
    <name type="scientific">Winmispira thermophila (strain ATCC 700085 / DSM 6578 / Z-1203)</name>
    <name type="common">Spirochaeta thermophila</name>
    <dbReference type="NCBI Taxonomy" id="869211"/>
    <lineage>
        <taxon>Bacteria</taxon>
        <taxon>Pseudomonadati</taxon>
        <taxon>Spirochaetota</taxon>
        <taxon>Spirochaetia</taxon>
        <taxon>Winmispirales</taxon>
        <taxon>Winmispiraceae</taxon>
        <taxon>Winmispira</taxon>
    </lineage>
</organism>
<dbReference type="PRINTS" id="PR00368">
    <property type="entry name" value="FADPNR"/>
</dbReference>
<comment type="similarity">
    <text evidence="3 11">Belongs to the FAD-dependent oxidoreductase 2 family. NadB subfamily.</text>
</comment>
<evidence type="ECO:0000259" key="13">
    <source>
        <dbReference type="Pfam" id="PF02910"/>
    </source>
</evidence>
<evidence type="ECO:0000256" key="4">
    <source>
        <dbReference type="ARBA" id="ARBA00012173"/>
    </source>
</evidence>
<dbReference type="InterPro" id="IPR003953">
    <property type="entry name" value="FAD-dep_OxRdtase_2_FAD-bd"/>
</dbReference>
<dbReference type="AlphaFoldDB" id="G0GDI9"/>
<dbReference type="InterPro" id="IPR027477">
    <property type="entry name" value="Succ_DH/fumarate_Rdtase_cat_sf"/>
</dbReference>
<keyword evidence="15" id="KW-1185">Reference proteome</keyword>
<dbReference type="SUPFAM" id="SSF51905">
    <property type="entry name" value="FAD/NAD(P)-binding domain"/>
    <property type="match status" value="1"/>
</dbReference>
<dbReference type="GO" id="GO:0005737">
    <property type="term" value="C:cytoplasm"/>
    <property type="evidence" value="ECO:0007669"/>
    <property type="project" value="UniProtKB-SubCell"/>
</dbReference>
<comment type="pathway">
    <text evidence="2 11">Cofactor biosynthesis; NAD(+) biosynthesis; iminoaspartate from L-aspartate (oxidase route): step 1/1.</text>
</comment>
<evidence type="ECO:0000256" key="3">
    <source>
        <dbReference type="ARBA" id="ARBA00008562"/>
    </source>
</evidence>
<evidence type="ECO:0000256" key="9">
    <source>
        <dbReference type="ARBA" id="ARBA00048305"/>
    </source>
</evidence>
<evidence type="ECO:0000259" key="12">
    <source>
        <dbReference type="Pfam" id="PF00890"/>
    </source>
</evidence>
<dbReference type="InterPro" id="IPR005288">
    <property type="entry name" value="NadB"/>
</dbReference>
<dbReference type="Gene3D" id="1.20.58.100">
    <property type="entry name" value="Fumarate reductase/succinate dehydrogenase flavoprotein-like, C-terminal domain"/>
    <property type="match status" value="1"/>
</dbReference>
<dbReference type="SUPFAM" id="SSF56425">
    <property type="entry name" value="Succinate dehydrogenase/fumarate reductase flavoprotein, catalytic domain"/>
    <property type="match status" value="1"/>
</dbReference>
<feature type="domain" description="FAD-dependent oxidoreductase 2 FAD-binding" evidence="12">
    <location>
        <begin position="10"/>
        <end position="393"/>
    </location>
</feature>
<evidence type="ECO:0000256" key="1">
    <source>
        <dbReference type="ARBA" id="ARBA00001974"/>
    </source>
</evidence>
<evidence type="ECO:0000256" key="8">
    <source>
        <dbReference type="ARBA" id="ARBA00023002"/>
    </source>
</evidence>
<feature type="domain" description="Fumarate reductase/succinate dehydrogenase flavoprotein-like C-terminal" evidence="13">
    <location>
        <begin position="445"/>
        <end position="519"/>
    </location>
</feature>
<comment type="subcellular location">
    <subcellularLocation>
        <location evidence="11">Cytoplasm</location>
    </subcellularLocation>
</comment>
<sequence>MGVWNREYVDVVVLGSGLAGLSAAVAAAEEGLDVLVVTKEDNPLESNTYLAQGGIVYRGENDSPDLLMRDILEAGAYYNLKEAVRLVAEEGPKMVEEYLIKRADVPFDTTTDGFDFTKEGAHSLRRILHVKDETGKSIQEHFLAYVGSNPHVKFLSGYTAIDLVTNSHNSLDPEERYRRSRVVGVYLLNPEGGVDLVFTGAVVLATGGVGNLFLHTSNPPGATGDGVAMASRAGVPVINAHFIQFHPTVLYHRDFKRMLITEAFRGEGARLMNHSGEYFMERIHPLKDLAPRDEVARAIYREMEREGTEYVFLDARDLSVDVRTRFPYIYQSCLQLGLDISKDPIPVVPAAHYFCGGVKVNLDGRTELPGLYAVGECACTGVHGANRLASVSLLEALTFGIRAGKDIARRHSRPSRRLQRSIPDWVFPPQEEDVDPVLVKSDLKYLRSLMWHYVGIIRTSKRLNRALADINYLQHRVESFYKKAKVRRDIVELRNAVLVARIIAQSAVSQQVSVGCHYVEH</sequence>
<keyword evidence="6 11" id="KW-0662">Pyridine nucleotide biosynthesis</keyword>
<comment type="catalytic activity">
    <reaction evidence="9">
        <text>L-aspartate + O2 = iminosuccinate + H2O2</text>
        <dbReference type="Rhea" id="RHEA:25876"/>
        <dbReference type="ChEBI" id="CHEBI:15379"/>
        <dbReference type="ChEBI" id="CHEBI:16240"/>
        <dbReference type="ChEBI" id="CHEBI:29991"/>
        <dbReference type="ChEBI" id="CHEBI:77875"/>
        <dbReference type="EC" id="1.4.3.16"/>
    </reaction>
    <physiologicalReaction direction="left-to-right" evidence="9">
        <dbReference type="Rhea" id="RHEA:25877"/>
    </physiologicalReaction>
</comment>